<dbReference type="InParanoid" id="G4YWT8"/>
<protein>
    <submittedName>
        <fullName evidence="5">Kazal-like serine protease inhibitor domain-containing protein</fullName>
    </submittedName>
</protein>
<dbReference type="InterPro" id="IPR036058">
    <property type="entry name" value="Kazal_dom_sf"/>
</dbReference>
<evidence type="ECO:0000313" key="6">
    <source>
        <dbReference type="Proteomes" id="UP000002640"/>
    </source>
</evidence>
<name>G4YWT8_PHYSP</name>
<dbReference type="SMART" id="SM00280">
    <property type="entry name" value="KAZAL"/>
    <property type="match status" value="2"/>
</dbReference>
<feature type="domain" description="Kazal-like" evidence="4">
    <location>
        <begin position="88"/>
        <end position="138"/>
    </location>
</feature>
<dbReference type="KEGG" id="psoj:PHYSODRAFT_255126"/>
<evidence type="ECO:0000313" key="5">
    <source>
        <dbReference type="EMBL" id="EGZ23808.1"/>
    </source>
</evidence>
<evidence type="ECO:0000259" key="4">
    <source>
        <dbReference type="PROSITE" id="PS51465"/>
    </source>
</evidence>
<dbReference type="STRING" id="1094619.G4YWT8"/>
<reference evidence="5 6" key="1">
    <citation type="journal article" date="2006" name="Science">
        <title>Phytophthora genome sequences uncover evolutionary origins and mechanisms of pathogenesis.</title>
        <authorList>
            <person name="Tyler B.M."/>
            <person name="Tripathy S."/>
            <person name="Zhang X."/>
            <person name="Dehal P."/>
            <person name="Jiang R.H."/>
            <person name="Aerts A."/>
            <person name="Arredondo F.D."/>
            <person name="Baxter L."/>
            <person name="Bensasson D."/>
            <person name="Beynon J.L."/>
            <person name="Chapman J."/>
            <person name="Damasceno C.M."/>
            <person name="Dorrance A.E."/>
            <person name="Dou D."/>
            <person name="Dickerman A.W."/>
            <person name="Dubchak I.L."/>
            <person name="Garbelotto M."/>
            <person name="Gijzen M."/>
            <person name="Gordon S.G."/>
            <person name="Govers F."/>
            <person name="Grunwald N.J."/>
            <person name="Huang W."/>
            <person name="Ivors K.L."/>
            <person name="Jones R.W."/>
            <person name="Kamoun S."/>
            <person name="Krampis K."/>
            <person name="Lamour K.H."/>
            <person name="Lee M.K."/>
            <person name="McDonald W.H."/>
            <person name="Medina M."/>
            <person name="Meijer H.J."/>
            <person name="Nordberg E.K."/>
            <person name="Maclean D.J."/>
            <person name="Ospina-Giraldo M.D."/>
            <person name="Morris P.F."/>
            <person name="Phuntumart V."/>
            <person name="Putnam N.H."/>
            <person name="Rash S."/>
            <person name="Rose J.K."/>
            <person name="Sakihama Y."/>
            <person name="Salamov A.A."/>
            <person name="Savidor A."/>
            <person name="Scheuring C.F."/>
            <person name="Smith B.M."/>
            <person name="Sobral B.W."/>
            <person name="Terry A."/>
            <person name="Torto-Alalibo T.A."/>
            <person name="Win J."/>
            <person name="Xu Z."/>
            <person name="Zhang H."/>
            <person name="Grigoriev I.V."/>
            <person name="Rokhsar D.S."/>
            <person name="Boore J.L."/>
        </authorList>
    </citation>
    <scope>NUCLEOTIDE SEQUENCE [LARGE SCALE GENOMIC DNA]</scope>
    <source>
        <strain evidence="5 6">P6497</strain>
    </source>
</reference>
<evidence type="ECO:0000256" key="3">
    <source>
        <dbReference type="ARBA" id="ARBA00023157"/>
    </source>
</evidence>
<proteinExistence type="predicted"/>
<gene>
    <name evidence="5" type="ORF">PHYSODRAFT_255126</name>
</gene>
<dbReference type="Gene3D" id="3.30.60.30">
    <property type="match status" value="2"/>
</dbReference>
<keyword evidence="3" id="KW-1015">Disulfide bond</keyword>
<dbReference type="PANTHER" id="PTHR10913">
    <property type="entry name" value="FOLLISTATIN-RELATED"/>
    <property type="match status" value="1"/>
</dbReference>
<accession>G4YWT8</accession>
<evidence type="ECO:0000256" key="1">
    <source>
        <dbReference type="ARBA" id="ARBA00022690"/>
    </source>
</evidence>
<feature type="domain" description="Kazal-like" evidence="4">
    <location>
        <begin position="12"/>
        <end position="60"/>
    </location>
</feature>
<dbReference type="PANTHER" id="PTHR10913:SF45">
    <property type="entry name" value="FOLLISTATIN, ISOFORM A-RELATED"/>
    <property type="match status" value="1"/>
</dbReference>
<sequence>MGFFPVVSSPPSVFDSICPNLCPAVMDPVSDENGVTYSNRCKMLAAKCKQNGGGGGAPTPAVATAKPSIWDSFCADACLDVRVTYTNEFSIKKCADACPDIMNPVCGSNGIKYSNPCKLKIAACKSPELNIVEDDGSVCKTASSKLSKTFDFSGV</sequence>
<organism evidence="5 6">
    <name type="scientific">Phytophthora sojae (strain P6497)</name>
    <name type="common">Soybean stem and root rot agent</name>
    <name type="synonym">Phytophthora megasperma f. sp. glycines</name>
    <dbReference type="NCBI Taxonomy" id="1094619"/>
    <lineage>
        <taxon>Eukaryota</taxon>
        <taxon>Sar</taxon>
        <taxon>Stramenopiles</taxon>
        <taxon>Oomycota</taxon>
        <taxon>Peronosporomycetes</taxon>
        <taxon>Peronosporales</taxon>
        <taxon>Peronosporaceae</taxon>
        <taxon>Phytophthora</taxon>
    </lineage>
</organism>
<dbReference type="GO" id="GO:0005576">
    <property type="term" value="C:extracellular region"/>
    <property type="evidence" value="ECO:0007669"/>
    <property type="project" value="TreeGrafter"/>
</dbReference>
<keyword evidence="2" id="KW-0722">Serine protease inhibitor</keyword>
<dbReference type="RefSeq" id="XP_009519096.1">
    <property type="nucleotide sequence ID" value="XM_009520801.1"/>
</dbReference>
<keyword evidence="6" id="KW-1185">Reference proteome</keyword>
<dbReference type="PROSITE" id="PS51465">
    <property type="entry name" value="KAZAL_2"/>
    <property type="match status" value="2"/>
</dbReference>
<dbReference type="InterPro" id="IPR050653">
    <property type="entry name" value="Prot_Inhib_GrowthFact_Antg"/>
</dbReference>
<dbReference type="EMBL" id="JH159152">
    <property type="protein sequence ID" value="EGZ23808.1"/>
    <property type="molecule type" value="Genomic_DNA"/>
</dbReference>
<dbReference type="AlphaFoldDB" id="G4YWT8"/>
<dbReference type="OMA" id="WDSFCAD"/>
<dbReference type="SUPFAM" id="SSF100895">
    <property type="entry name" value="Kazal-type serine protease inhibitors"/>
    <property type="match status" value="2"/>
</dbReference>
<dbReference type="Proteomes" id="UP000002640">
    <property type="component" value="Unassembled WGS sequence"/>
</dbReference>
<dbReference type="InterPro" id="IPR002350">
    <property type="entry name" value="Kazal_dom"/>
</dbReference>
<evidence type="ECO:0000256" key="2">
    <source>
        <dbReference type="ARBA" id="ARBA00022900"/>
    </source>
</evidence>
<dbReference type="Pfam" id="PF07648">
    <property type="entry name" value="Kazal_2"/>
    <property type="match status" value="2"/>
</dbReference>
<dbReference type="GeneID" id="20638572"/>
<dbReference type="CDD" id="cd00104">
    <property type="entry name" value="KAZAL_FS"/>
    <property type="match status" value="2"/>
</dbReference>
<keyword evidence="1" id="KW-0646">Protease inhibitor</keyword>